<dbReference type="InterPro" id="IPR050176">
    <property type="entry name" value="LTTR"/>
</dbReference>
<dbReference type="InterPro" id="IPR036390">
    <property type="entry name" value="WH_DNA-bd_sf"/>
</dbReference>
<dbReference type="Gene3D" id="1.10.10.10">
    <property type="entry name" value="Winged helix-like DNA-binding domain superfamily/Winged helix DNA-binding domain"/>
    <property type="match status" value="1"/>
</dbReference>
<dbReference type="RefSeq" id="WP_012382855.1">
    <property type="nucleotide sequence ID" value="NC_010580.1"/>
</dbReference>
<dbReference type="AlphaFoldDB" id="B2IL42"/>
<dbReference type="PROSITE" id="PS50931">
    <property type="entry name" value="HTH_LYSR"/>
    <property type="match status" value="1"/>
</dbReference>
<proteinExistence type="inferred from homology"/>
<organism evidence="6 7">
    <name type="scientific">Beijerinckia indica subsp. indica (strain ATCC 9039 / DSM 1715 / NCIMB 8712)</name>
    <dbReference type="NCBI Taxonomy" id="395963"/>
    <lineage>
        <taxon>Bacteria</taxon>
        <taxon>Pseudomonadati</taxon>
        <taxon>Pseudomonadota</taxon>
        <taxon>Alphaproteobacteria</taxon>
        <taxon>Hyphomicrobiales</taxon>
        <taxon>Beijerinckiaceae</taxon>
        <taxon>Beijerinckia</taxon>
    </lineage>
</organism>
<dbReference type="KEGG" id="bid:Bind_3690"/>
<dbReference type="HOGENOM" id="CLU_039613_1_0_5"/>
<dbReference type="SUPFAM" id="SSF53850">
    <property type="entry name" value="Periplasmic binding protein-like II"/>
    <property type="match status" value="1"/>
</dbReference>
<protein>
    <submittedName>
        <fullName evidence="6">Transcriptional regulator, LysR family</fullName>
    </submittedName>
</protein>
<dbReference type="InterPro" id="IPR005119">
    <property type="entry name" value="LysR_subst-bd"/>
</dbReference>
<keyword evidence="3" id="KW-0238">DNA-binding</keyword>
<dbReference type="Pfam" id="PF03466">
    <property type="entry name" value="LysR_substrate"/>
    <property type="match status" value="1"/>
</dbReference>
<dbReference type="InterPro" id="IPR000847">
    <property type="entry name" value="LysR_HTH_N"/>
</dbReference>
<reference evidence="6 7" key="1">
    <citation type="submission" date="2008-03" db="EMBL/GenBank/DDBJ databases">
        <title>Complete sequence of plasmid1 of Beijerinckia indica subsp. indica ATCC 9039.</title>
        <authorList>
            <consortium name="US DOE Joint Genome Institute"/>
            <person name="Copeland A."/>
            <person name="Lucas S."/>
            <person name="Lapidus A."/>
            <person name="Glavina del Rio T."/>
            <person name="Dalin E."/>
            <person name="Tice H."/>
            <person name="Bruce D."/>
            <person name="Goodwin L."/>
            <person name="Pitluck S."/>
            <person name="LaButti K."/>
            <person name="Schmutz J."/>
            <person name="Larimer F."/>
            <person name="Land M."/>
            <person name="Hauser L."/>
            <person name="Kyrpides N."/>
            <person name="Mikhailova N."/>
            <person name="Dunfield P.F."/>
            <person name="Dedysh S.N."/>
            <person name="Liesack W."/>
            <person name="Saw J.H."/>
            <person name="Alam M."/>
            <person name="Chen Y."/>
            <person name="Murrell J.C."/>
            <person name="Richardson P."/>
        </authorList>
    </citation>
    <scope>NUCLEOTIDE SEQUENCE [LARGE SCALE GENOMIC DNA]</scope>
    <source>
        <strain evidence="7">ATCC 9039 / DSM 1715 / NCIMB 8712</strain>
        <plasmid evidence="6 7">pBIND01</plasmid>
    </source>
</reference>
<dbReference type="EMBL" id="CP001017">
    <property type="protein sequence ID" value="ACB97242.1"/>
    <property type="molecule type" value="Genomic_DNA"/>
</dbReference>
<dbReference type="OrthoDB" id="8097684at2"/>
<keyword evidence="4" id="KW-0804">Transcription</keyword>
<name>B2IL42_BEII9</name>
<comment type="similarity">
    <text evidence="1">Belongs to the LysR transcriptional regulatory family.</text>
</comment>
<dbReference type="Gene3D" id="3.40.190.10">
    <property type="entry name" value="Periplasmic binding protein-like II"/>
    <property type="match status" value="2"/>
</dbReference>
<sequence length="281" mass="29809">MIPDLPSPLLRSFVAVVDCGSLATAAVRVGRSESALSLQMSRLENIVGQPLFDRDGRALKVNQVGSHLLGHARAILRRIDAARAELGPAATPLIRVGVVQDFVVPVLRPTLIDLRATNPNTTFEIVIGSTAELLQAMGEDRIDTALCADDPGRGKAVTSFPMEWFGKPDLLAEEVLPLVSITPPCPFLKAAQQALDAIGWSWRIALVTPSLDGLRTAVEAGLGIASRTEVGIGLPPLSDGILPQLPSITYTVIERRRGKDGPGQAAVRMTAHLVSLAGTVE</sequence>
<dbReference type="GO" id="GO:0003700">
    <property type="term" value="F:DNA-binding transcription factor activity"/>
    <property type="evidence" value="ECO:0007669"/>
    <property type="project" value="InterPro"/>
</dbReference>
<dbReference type="GO" id="GO:0003677">
    <property type="term" value="F:DNA binding"/>
    <property type="evidence" value="ECO:0007669"/>
    <property type="project" value="UniProtKB-KW"/>
</dbReference>
<accession>B2IL42</accession>
<evidence type="ECO:0000256" key="4">
    <source>
        <dbReference type="ARBA" id="ARBA00023163"/>
    </source>
</evidence>
<evidence type="ECO:0000256" key="1">
    <source>
        <dbReference type="ARBA" id="ARBA00009437"/>
    </source>
</evidence>
<evidence type="ECO:0000256" key="3">
    <source>
        <dbReference type="ARBA" id="ARBA00023125"/>
    </source>
</evidence>
<keyword evidence="2" id="KW-0805">Transcription regulation</keyword>
<evidence type="ECO:0000313" key="7">
    <source>
        <dbReference type="Proteomes" id="UP000001695"/>
    </source>
</evidence>
<dbReference type="SUPFAM" id="SSF46785">
    <property type="entry name" value="Winged helix' DNA-binding domain"/>
    <property type="match status" value="1"/>
</dbReference>
<gene>
    <name evidence="6" type="ordered locus">Bind_3690</name>
</gene>
<keyword evidence="7" id="KW-1185">Reference proteome</keyword>
<dbReference type="PANTHER" id="PTHR30579:SF7">
    <property type="entry name" value="HTH-TYPE TRANSCRIPTIONAL REGULATOR LRHA-RELATED"/>
    <property type="match status" value="1"/>
</dbReference>
<evidence type="ECO:0000259" key="5">
    <source>
        <dbReference type="PROSITE" id="PS50931"/>
    </source>
</evidence>
<keyword evidence="6" id="KW-0614">Plasmid</keyword>
<dbReference type="PANTHER" id="PTHR30579">
    <property type="entry name" value="TRANSCRIPTIONAL REGULATOR"/>
    <property type="match status" value="1"/>
</dbReference>
<feature type="domain" description="HTH lysR-type" evidence="5">
    <location>
        <begin position="5"/>
        <end position="62"/>
    </location>
</feature>
<dbReference type="Pfam" id="PF00126">
    <property type="entry name" value="HTH_1"/>
    <property type="match status" value="1"/>
</dbReference>
<evidence type="ECO:0000256" key="2">
    <source>
        <dbReference type="ARBA" id="ARBA00023015"/>
    </source>
</evidence>
<dbReference type="InterPro" id="IPR036388">
    <property type="entry name" value="WH-like_DNA-bd_sf"/>
</dbReference>
<geneLocation type="plasmid" evidence="6 7">
    <name>pBIND01</name>
</geneLocation>
<evidence type="ECO:0000313" key="6">
    <source>
        <dbReference type="EMBL" id="ACB97242.1"/>
    </source>
</evidence>
<dbReference type="Proteomes" id="UP000001695">
    <property type="component" value="Plasmid pBIND01"/>
</dbReference>